<feature type="region of interest" description="Disordered" evidence="1">
    <location>
        <begin position="1"/>
        <end position="25"/>
    </location>
</feature>
<sequence>MAARGSGEAAGEPLPEESEPAEASPDLTYSMSAGLVARLKALDVALAVTSYQSGLFYLIGRNPMTGGLNVHQTPILRPMGLAYASDGALMLVAGFHLVRFVNALEPHQRANEIFDACYVPRTVHVTGELDAHDVGIGAAGRPIFVNTRFNCLATVSDRYSFEEVWRPPFISALVDEDRCHLNGLAMRDGEAAYATAVSRSDTIDGWRDRRADGGVVIDVGTGTVVCQGLSMPHSPRLHRGALWLLNSGTGELGIVELPKDGGMGHFEPVAFCPGFGRGLAFCGRYAFVGLSKPRYRRFEGLALDARLAAADSEPWCGIQVIDLEKGTCVDWFRIDGQVAELYDLAVIPGFACPMAVSLRSPEAAGFVSHPAKDGRPQLPSNDSLAEAVTGATATQ</sequence>
<feature type="domain" description="Conserved hypothetical protein CHP03032" evidence="2">
    <location>
        <begin position="35"/>
        <end position="355"/>
    </location>
</feature>
<dbReference type="SUPFAM" id="SSF63829">
    <property type="entry name" value="Calcium-dependent phosphotriesterase"/>
    <property type="match status" value="1"/>
</dbReference>
<name>A0A841PFB4_9HYPH</name>
<comment type="caution">
    <text evidence="3">The sequence shown here is derived from an EMBL/GenBank/DDBJ whole genome shotgun (WGS) entry which is preliminary data.</text>
</comment>
<proteinExistence type="predicted"/>
<dbReference type="Pfam" id="PF16261">
    <property type="entry name" value="DUF4915"/>
    <property type="match status" value="1"/>
</dbReference>
<dbReference type="Proteomes" id="UP000556329">
    <property type="component" value="Unassembled WGS sequence"/>
</dbReference>
<gene>
    <name evidence="3" type="ORF">HNQ71_001283</name>
</gene>
<feature type="compositionally biased region" description="Low complexity" evidence="1">
    <location>
        <begin position="1"/>
        <end position="13"/>
    </location>
</feature>
<keyword evidence="4" id="KW-1185">Reference proteome</keyword>
<dbReference type="AlphaFoldDB" id="A0A841PFB4"/>
<evidence type="ECO:0000313" key="3">
    <source>
        <dbReference type="EMBL" id="MBB6408639.1"/>
    </source>
</evidence>
<accession>A0A841PFB4</accession>
<dbReference type="NCBIfam" id="TIGR03032">
    <property type="entry name" value="TIGR03032 family protein"/>
    <property type="match status" value="1"/>
</dbReference>
<protein>
    <submittedName>
        <fullName evidence="3">Uncharacterized protein (TIGR03032 family)</fullName>
    </submittedName>
</protein>
<evidence type="ECO:0000256" key="1">
    <source>
        <dbReference type="SAM" id="MobiDB-lite"/>
    </source>
</evidence>
<organism evidence="3 4">
    <name type="scientific">Mesorhizobium sangaii</name>
    <dbReference type="NCBI Taxonomy" id="505389"/>
    <lineage>
        <taxon>Bacteria</taxon>
        <taxon>Pseudomonadati</taxon>
        <taxon>Pseudomonadota</taxon>
        <taxon>Alphaproteobacteria</taxon>
        <taxon>Hyphomicrobiales</taxon>
        <taxon>Phyllobacteriaceae</taxon>
        <taxon>Mesorhizobium</taxon>
    </lineage>
</organism>
<evidence type="ECO:0000259" key="2">
    <source>
        <dbReference type="Pfam" id="PF16261"/>
    </source>
</evidence>
<evidence type="ECO:0000313" key="4">
    <source>
        <dbReference type="Proteomes" id="UP000556329"/>
    </source>
</evidence>
<dbReference type="InterPro" id="IPR017481">
    <property type="entry name" value="CHP03032"/>
</dbReference>
<reference evidence="3 4" key="1">
    <citation type="submission" date="2020-08" db="EMBL/GenBank/DDBJ databases">
        <title>Genomic Encyclopedia of Type Strains, Phase IV (KMG-IV): sequencing the most valuable type-strain genomes for metagenomic binning, comparative biology and taxonomic classification.</title>
        <authorList>
            <person name="Goeker M."/>
        </authorList>
    </citation>
    <scope>NUCLEOTIDE SEQUENCE [LARGE SCALE GENOMIC DNA]</scope>
    <source>
        <strain evidence="3 4">DSM 100039</strain>
    </source>
</reference>
<dbReference type="EMBL" id="JACHEF010000001">
    <property type="protein sequence ID" value="MBB6408639.1"/>
    <property type="molecule type" value="Genomic_DNA"/>
</dbReference>
<feature type="region of interest" description="Disordered" evidence="1">
    <location>
        <begin position="369"/>
        <end position="395"/>
    </location>
</feature>